<dbReference type="Proteomes" id="UP000000305">
    <property type="component" value="Unassembled WGS sequence"/>
</dbReference>
<dbReference type="AlphaFoldDB" id="E9GJL9"/>
<gene>
    <name evidence="5" type="ORF">DAPPUDRAFT_243830</name>
</gene>
<accession>E9GJL9</accession>
<dbReference type="HOGENOM" id="CLU_1526725_0_0_1"/>
<sequence>MIIKLSGTQTMVAGALALCWHSFCVNSSTKTIYGATKFLSWIADCNAVQIKALITTNDILETACKALFYLTAESPNDVFQEDVDAGLSLFVADNMCRGMEESSTFPELQKLLPALVDLIHNNDGKILADACQALLSITFESDERAQEVSGLDNNDVHVIFTTLRTIGNIGNQTMEQ</sequence>
<dbReference type="GO" id="GO:0015031">
    <property type="term" value="P:protein transport"/>
    <property type="evidence" value="ECO:0007669"/>
    <property type="project" value="UniProtKB-KW"/>
</dbReference>
<comment type="similarity">
    <text evidence="1">Belongs to the importin alpha family.</text>
</comment>
<evidence type="ECO:0000256" key="2">
    <source>
        <dbReference type="ARBA" id="ARBA00022448"/>
    </source>
</evidence>
<reference evidence="5 6" key="1">
    <citation type="journal article" date="2011" name="Science">
        <title>The ecoresponsive genome of Daphnia pulex.</title>
        <authorList>
            <person name="Colbourne J.K."/>
            <person name="Pfrender M.E."/>
            <person name="Gilbert D."/>
            <person name="Thomas W.K."/>
            <person name="Tucker A."/>
            <person name="Oakley T.H."/>
            <person name="Tokishita S."/>
            <person name="Aerts A."/>
            <person name="Arnold G.J."/>
            <person name="Basu M.K."/>
            <person name="Bauer D.J."/>
            <person name="Caceres C.E."/>
            <person name="Carmel L."/>
            <person name="Casola C."/>
            <person name="Choi J.H."/>
            <person name="Detter J.C."/>
            <person name="Dong Q."/>
            <person name="Dusheyko S."/>
            <person name="Eads B.D."/>
            <person name="Frohlich T."/>
            <person name="Geiler-Samerotte K.A."/>
            <person name="Gerlach D."/>
            <person name="Hatcher P."/>
            <person name="Jogdeo S."/>
            <person name="Krijgsveld J."/>
            <person name="Kriventseva E.V."/>
            <person name="Kultz D."/>
            <person name="Laforsch C."/>
            <person name="Lindquist E."/>
            <person name="Lopez J."/>
            <person name="Manak J.R."/>
            <person name="Muller J."/>
            <person name="Pangilinan J."/>
            <person name="Patwardhan R.P."/>
            <person name="Pitluck S."/>
            <person name="Pritham E.J."/>
            <person name="Rechtsteiner A."/>
            <person name="Rho M."/>
            <person name="Rogozin I.B."/>
            <person name="Sakarya O."/>
            <person name="Salamov A."/>
            <person name="Schaack S."/>
            <person name="Shapiro H."/>
            <person name="Shiga Y."/>
            <person name="Skalitzky C."/>
            <person name="Smith Z."/>
            <person name="Souvorov A."/>
            <person name="Sung W."/>
            <person name="Tang Z."/>
            <person name="Tsuchiya D."/>
            <person name="Tu H."/>
            <person name="Vos H."/>
            <person name="Wang M."/>
            <person name="Wolf Y.I."/>
            <person name="Yamagata H."/>
            <person name="Yamada T."/>
            <person name="Ye Y."/>
            <person name="Shaw J.R."/>
            <person name="Andrews J."/>
            <person name="Crease T.J."/>
            <person name="Tang H."/>
            <person name="Lucas S.M."/>
            <person name="Robertson H.M."/>
            <person name="Bork P."/>
            <person name="Koonin E.V."/>
            <person name="Zdobnov E.M."/>
            <person name="Grigoriev I.V."/>
            <person name="Lynch M."/>
            <person name="Boore J.L."/>
        </authorList>
    </citation>
    <scope>NUCLEOTIDE SEQUENCE [LARGE SCALE GENOMIC DNA]</scope>
</reference>
<keyword evidence="2" id="KW-0813">Transport</keyword>
<dbReference type="KEGG" id="dpx:DAPPUDRAFT_243830"/>
<dbReference type="InterPro" id="IPR011989">
    <property type="entry name" value="ARM-like"/>
</dbReference>
<proteinExistence type="inferred from homology"/>
<dbReference type="EMBL" id="GL732548">
    <property type="protein sequence ID" value="EFX80134.1"/>
    <property type="molecule type" value="Genomic_DNA"/>
</dbReference>
<keyword evidence="3" id="KW-0653">Protein transport</keyword>
<feature type="signal peptide" evidence="4">
    <location>
        <begin position="1"/>
        <end position="17"/>
    </location>
</feature>
<dbReference type="PANTHER" id="PTHR23316">
    <property type="entry name" value="IMPORTIN ALPHA"/>
    <property type="match status" value="1"/>
</dbReference>
<feature type="chain" id="PRO_5003240406" evidence="4">
    <location>
        <begin position="18"/>
        <end position="176"/>
    </location>
</feature>
<evidence type="ECO:0000256" key="1">
    <source>
        <dbReference type="ARBA" id="ARBA00010394"/>
    </source>
</evidence>
<keyword evidence="6" id="KW-1185">Reference proteome</keyword>
<dbReference type="InParanoid" id="E9GJL9"/>
<dbReference type="SUPFAM" id="SSF48371">
    <property type="entry name" value="ARM repeat"/>
    <property type="match status" value="1"/>
</dbReference>
<protein>
    <submittedName>
        <fullName evidence="5">Uncharacterized protein</fullName>
    </submittedName>
</protein>
<evidence type="ECO:0000313" key="6">
    <source>
        <dbReference type="Proteomes" id="UP000000305"/>
    </source>
</evidence>
<dbReference type="PhylomeDB" id="E9GJL9"/>
<dbReference type="InterPro" id="IPR016024">
    <property type="entry name" value="ARM-type_fold"/>
</dbReference>
<dbReference type="STRING" id="6669.E9GJL9"/>
<evidence type="ECO:0000313" key="5">
    <source>
        <dbReference type="EMBL" id="EFX80134.1"/>
    </source>
</evidence>
<evidence type="ECO:0000256" key="4">
    <source>
        <dbReference type="SAM" id="SignalP"/>
    </source>
</evidence>
<keyword evidence="4" id="KW-0732">Signal</keyword>
<dbReference type="Gene3D" id="1.25.10.10">
    <property type="entry name" value="Leucine-rich Repeat Variant"/>
    <property type="match status" value="1"/>
</dbReference>
<name>E9GJL9_DAPPU</name>
<organism evidence="5 6">
    <name type="scientific">Daphnia pulex</name>
    <name type="common">Water flea</name>
    <dbReference type="NCBI Taxonomy" id="6669"/>
    <lineage>
        <taxon>Eukaryota</taxon>
        <taxon>Metazoa</taxon>
        <taxon>Ecdysozoa</taxon>
        <taxon>Arthropoda</taxon>
        <taxon>Crustacea</taxon>
        <taxon>Branchiopoda</taxon>
        <taxon>Diplostraca</taxon>
        <taxon>Cladocera</taxon>
        <taxon>Anomopoda</taxon>
        <taxon>Daphniidae</taxon>
        <taxon>Daphnia</taxon>
    </lineage>
</organism>
<evidence type="ECO:0000256" key="3">
    <source>
        <dbReference type="ARBA" id="ARBA00022927"/>
    </source>
</evidence>